<evidence type="ECO:0000313" key="9">
    <source>
        <dbReference type="Proteomes" id="UP000635071"/>
    </source>
</evidence>
<feature type="transmembrane region" description="Helical" evidence="7">
    <location>
        <begin position="323"/>
        <end position="349"/>
    </location>
</feature>
<protein>
    <recommendedName>
        <fullName evidence="10">MFS transporter</fullName>
    </recommendedName>
</protein>
<evidence type="ECO:0000313" key="8">
    <source>
        <dbReference type="EMBL" id="GGE08698.1"/>
    </source>
</evidence>
<evidence type="ECO:0008006" key="10">
    <source>
        <dbReference type="Google" id="ProtNLM"/>
    </source>
</evidence>
<organism evidence="8 9">
    <name type="scientific">Sandarakinorhabdus glacialis</name>
    <dbReference type="NCBI Taxonomy" id="1614636"/>
    <lineage>
        <taxon>Bacteria</taxon>
        <taxon>Pseudomonadati</taxon>
        <taxon>Pseudomonadota</taxon>
        <taxon>Alphaproteobacteria</taxon>
        <taxon>Sphingomonadales</taxon>
        <taxon>Sphingosinicellaceae</taxon>
        <taxon>Sandarakinorhabdus</taxon>
    </lineage>
</organism>
<keyword evidence="4 7" id="KW-0812">Transmembrane</keyword>
<comment type="subcellular location">
    <subcellularLocation>
        <location evidence="1">Cell membrane</location>
        <topology evidence="1">Multi-pass membrane protein</topology>
    </subcellularLocation>
</comment>
<evidence type="ECO:0000256" key="5">
    <source>
        <dbReference type="ARBA" id="ARBA00022989"/>
    </source>
</evidence>
<feature type="transmembrane region" description="Helical" evidence="7">
    <location>
        <begin position="45"/>
        <end position="68"/>
    </location>
</feature>
<feature type="transmembrane region" description="Helical" evidence="7">
    <location>
        <begin position="106"/>
        <end position="127"/>
    </location>
</feature>
<feature type="transmembrane region" description="Helical" evidence="7">
    <location>
        <begin position="361"/>
        <end position="384"/>
    </location>
</feature>
<dbReference type="Gene3D" id="1.20.1250.20">
    <property type="entry name" value="MFS general substrate transporter like domains"/>
    <property type="match status" value="1"/>
</dbReference>
<reference evidence="8" key="1">
    <citation type="journal article" date="2014" name="Int. J. Syst. Evol. Microbiol.">
        <title>Complete genome sequence of Corynebacterium casei LMG S-19264T (=DSM 44701T), isolated from a smear-ripened cheese.</title>
        <authorList>
            <consortium name="US DOE Joint Genome Institute (JGI-PGF)"/>
            <person name="Walter F."/>
            <person name="Albersmeier A."/>
            <person name="Kalinowski J."/>
            <person name="Ruckert C."/>
        </authorList>
    </citation>
    <scope>NUCLEOTIDE SEQUENCE</scope>
    <source>
        <strain evidence="8">CGMCC 1.15519</strain>
    </source>
</reference>
<feature type="transmembrane region" description="Helical" evidence="7">
    <location>
        <begin position="80"/>
        <end position="100"/>
    </location>
</feature>
<dbReference type="RefSeq" id="WP_243450606.1">
    <property type="nucleotide sequence ID" value="NZ_BMJM01000004.1"/>
</dbReference>
<dbReference type="EMBL" id="BMJM01000004">
    <property type="protein sequence ID" value="GGE08698.1"/>
    <property type="molecule type" value="Genomic_DNA"/>
</dbReference>
<evidence type="ECO:0000256" key="7">
    <source>
        <dbReference type="SAM" id="Phobius"/>
    </source>
</evidence>
<gene>
    <name evidence="8" type="ORF">GCM10011529_13910</name>
</gene>
<name>A0A916ZQ82_9SPHN</name>
<feature type="transmembrane region" description="Helical" evidence="7">
    <location>
        <begin position="221"/>
        <end position="241"/>
    </location>
</feature>
<feature type="transmembrane region" description="Helical" evidence="7">
    <location>
        <begin position="139"/>
        <end position="157"/>
    </location>
</feature>
<keyword evidence="5 7" id="KW-1133">Transmembrane helix</keyword>
<proteinExistence type="predicted"/>
<dbReference type="AlphaFoldDB" id="A0A916ZQ82"/>
<feature type="transmembrane region" description="Helical" evidence="7">
    <location>
        <begin position="21"/>
        <end position="39"/>
    </location>
</feature>
<evidence type="ECO:0000256" key="1">
    <source>
        <dbReference type="ARBA" id="ARBA00004651"/>
    </source>
</evidence>
<dbReference type="GO" id="GO:0005886">
    <property type="term" value="C:plasma membrane"/>
    <property type="evidence" value="ECO:0007669"/>
    <property type="project" value="UniProtKB-SubCell"/>
</dbReference>
<comment type="caution">
    <text evidence="8">The sequence shown here is derived from an EMBL/GenBank/DDBJ whole genome shotgun (WGS) entry which is preliminary data.</text>
</comment>
<feature type="transmembrane region" description="Helical" evidence="7">
    <location>
        <begin position="163"/>
        <end position="183"/>
    </location>
</feature>
<dbReference type="PANTHER" id="PTHR43266:SF2">
    <property type="entry name" value="MAJOR FACILITATOR SUPERFAMILY (MFS) PROFILE DOMAIN-CONTAINING PROTEIN"/>
    <property type="match status" value="1"/>
</dbReference>
<accession>A0A916ZQ82</accession>
<dbReference type="GO" id="GO:0022857">
    <property type="term" value="F:transmembrane transporter activity"/>
    <property type="evidence" value="ECO:0007669"/>
    <property type="project" value="InterPro"/>
</dbReference>
<evidence type="ECO:0000256" key="6">
    <source>
        <dbReference type="ARBA" id="ARBA00023136"/>
    </source>
</evidence>
<keyword evidence="6 7" id="KW-0472">Membrane</keyword>
<dbReference type="Proteomes" id="UP000635071">
    <property type="component" value="Unassembled WGS sequence"/>
</dbReference>
<evidence type="ECO:0000256" key="3">
    <source>
        <dbReference type="ARBA" id="ARBA00022475"/>
    </source>
</evidence>
<keyword evidence="2" id="KW-0813">Transport</keyword>
<dbReference type="InterPro" id="IPR011701">
    <property type="entry name" value="MFS"/>
</dbReference>
<feature type="transmembrane region" description="Helical" evidence="7">
    <location>
        <begin position="390"/>
        <end position="408"/>
    </location>
</feature>
<dbReference type="InterPro" id="IPR036259">
    <property type="entry name" value="MFS_trans_sf"/>
</dbReference>
<evidence type="ECO:0000256" key="4">
    <source>
        <dbReference type="ARBA" id="ARBA00022692"/>
    </source>
</evidence>
<feature type="transmembrane region" description="Helical" evidence="7">
    <location>
        <begin position="285"/>
        <end position="303"/>
    </location>
</feature>
<keyword evidence="3" id="KW-1003">Cell membrane</keyword>
<evidence type="ECO:0000256" key="2">
    <source>
        <dbReference type="ARBA" id="ARBA00022448"/>
    </source>
</evidence>
<dbReference type="PANTHER" id="PTHR43266">
    <property type="entry name" value="MACROLIDE-EFFLUX PROTEIN"/>
    <property type="match status" value="1"/>
</dbReference>
<dbReference type="CDD" id="cd06173">
    <property type="entry name" value="MFS_MefA_like"/>
    <property type="match status" value="1"/>
</dbReference>
<dbReference type="Pfam" id="PF07690">
    <property type="entry name" value="MFS_1"/>
    <property type="match status" value="1"/>
</dbReference>
<keyword evidence="9" id="KW-1185">Reference proteome</keyword>
<reference evidence="8" key="2">
    <citation type="submission" date="2020-09" db="EMBL/GenBank/DDBJ databases">
        <authorList>
            <person name="Sun Q."/>
            <person name="Zhou Y."/>
        </authorList>
    </citation>
    <scope>NUCLEOTIDE SEQUENCE</scope>
    <source>
        <strain evidence="8">CGMCC 1.15519</strain>
    </source>
</reference>
<dbReference type="SUPFAM" id="SSF103473">
    <property type="entry name" value="MFS general substrate transporter"/>
    <property type="match status" value="1"/>
</dbReference>
<feature type="transmembrane region" description="Helical" evidence="7">
    <location>
        <begin position="253"/>
        <end position="273"/>
    </location>
</feature>
<sequence>MLALLSARRFGPLFATQFLGAFNDNLFKTAFIFLVAFQLRAGDPAGAATLAVVATGVFILPFLLFSGLSGEISDARDKAVIARLVKGAEIAFMALGAIALALESEVFALGVIFLMGVHSTVFGPVKYAILPQHLAANELLLGTGLVEGATFVAILLGQIAGGLLPIALVGPVALGVAITGWLASRLIPPAPPSSTIPIDWNPVSASRRALGEAFASRELRIATICISWFWALGAVYTTQFVPLAKNDLGGTEGVATLFLAAFSIGVASGSAGVSRLLGGRISTRLSPWAGLIMALAGLDLFFAERHFSAAITTDVGTFLSDPRGWRILADLTILAVAGGIFSVPLYGVLQTASDPAGRARAIAANNIVNAGFQVAAVLAIGAAITRGASVPAVLLGAGLTVVLLIPLLRKLPR</sequence>